<dbReference type="InterPro" id="IPR054180">
    <property type="entry name" value="H-NS-like_N"/>
</dbReference>
<dbReference type="PANTHER" id="PTHR38097:SF2">
    <property type="entry name" value="DNA-BINDING PROTEIN STPA"/>
    <property type="match status" value="1"/>
</dbReference>
<keyword evidence="4" id="KW-0238">DNA-binding</keyword>
<organism evidence="8 9">
    <name type="scientific">Pseudoduganella lutea</name>
    <dbReference type="NCBI Taxonomy" id="321985"/>
    <lineage>
        <taxon>Bacteria</taxon>
        <taxon>Pseudomonadati</taxon>
        <taxon>Pseudomonadota</taxon>
        <taxon>Betaproteobacteria</taxon>
        <taxon>Burkholderiales</taxon>
        <taxon>Oxalobacteraceae</taxon>
        <taxon>Telluria group</taxon>
        <taxon>Pseudoduganella</taxon>
    </lineage>
</organism>
<evidence type="ECO:0000256" key="2">
    <source>
        <dbReference type="ARBA" id="ARBA00010610"/>
    </source>
</evidence>
<dbReference type="GO" id="GO:0046983">
    <property type="term" value="F:protein dimerization activity"/>
    <property type="evidence" value="ECO:0007669"/>
    <property type="project" value="InterPro"/>
</dbReference>
<evidence type="ECO:0000256" key="3">
    <source>
        <dbReference type="ARBA" id="ARBA00022490"/>
    </source>
</evidence>
<dbReference type="OrthoDB" id="5297879at2"/>
<keyword evidence="9" id="KW-1185">Reference proteome</keyword>
<dbReference type="AlphaFoldDB" id="A0A4V0Z4N4"/>
<keyword evidence="5" id="KW-0175">Coiled coil</keyword>
<dbReference type="InterPro" id="IPR027454">
    <property type="entry name" value="Histone_HNS_N"/>
</dbReference>
<evidence type="ECO:0000256" key="5">
    <source>
        <dbReference type="SAM" id="Coils"/>
    </source>
</evidence>
<evidence type="ECO:0000256" key="1">
    <source>
        <dbReference type="ARBA" id="ARBA00004453"/>
    </source>
</evidence>
<dbReference type="PANTHER" id="PTHR38097">
    <property type="match status" value="1"/>
</dbReference>
<dbReference type="GO" id="GO:0003677">
    <property type="term" value="F:DNA binding"/>
    <property type="evidence" value="ECO:0007669"/>
    <property type="project" value="UniProtKB-KW"/>
</dbReference>
<dbReference type="Pfam" id="PF00816">
    <property type="entry name" value="Histone_HNS"/>
    <property type="match status" value="1"/>
</dbReference>
<feature type="domain" description="DNA-binding protein H-NS-like C-terminal" evidence="7">
    <location>
        <begin position="56"/>
        <end position="95"/>
    </location>
</feature>
<dbReference type="EMBL" id="CP035913">
    <property type="protein sequence ID" value="QBE67553.1"/>
    <property type="molecule type" value="Genomic_DNA"/>
</dbReference>
<dbReference type="SMART" id="SM00528">
    <property type="entry name" value="HNS"/>
    <property type="match status" value="1"/>
</dbReference>
<feature type="coiled-coil region" evidence="5">
    <location>
        <begin position="4"/>
        <end position="31"/>
    </location>
</feature>
<gene>
    <name evidence="8" type="ORF">EWM63_28060</name>
</gene>
<dbReference type="InterPro" id="IPR027444">
    <property type="entry name" value="H-NS_C_dom"/>
</dbReference>
<dbReference type="Gene3D" id="4.10.430.30">
    <property type="match status" value="1"/>
</dbReference>
<evidence type="ECO:0000259" key="7">
    <source>
        <dbReference type="SMART" id="SM00528"/>
    </source>
</evidence>
<evidence type="ECO:0000256" key="4">
    <source>
        <dbReference type="ARBA" id="ARBA00023125"/>
    </source>
</evidence>
<evidence type="ECO:0000313" key="9">
    <source>
        <dbReference type="Proteomes" id="UP000290637"/>
    </source>
</evidence>
<dbReference type="GO" id="GO:0009295">
    <property type="term" value="C:nucleoid"/>
    <property type="evidence" value="ECO:0007669"/>
    <property type="project" value="UniProtKB-SubCell"/>
</dbReference>
<protein>
    <submittedName>
        <fullName evidence="8">H-NS histone family protein</fullName>
    </submittedName>
</protein>
<sequence>MASYQEIKAKIAELERQAEELRRAEREGAIQKIRELMQNHGLSVQDLAGSTKKQPKKDRSPVAAKYRDPKSGATWTGRGRAPLWLNGRSKDDFLIKD</sequence>
<keyword evidence="3" id="KW-0963">Cytoplasm</keyword>
<dbReference type="KEGG" id="plue:EWM63_28060"/>
<feature type="region of interest" description="Disordered" evidence="6">
    <location>
        <begin position="41"/>
        <end position="81"/>
    </location>
</feature>
<comment type="similarity">
    <text evidence="2">Belongs to the histone-like protein H-NS family.</text>
</comment>
<dbReference type="Proteomes" id="UP000290637">
    <property type="component" value="Chromosome"/>
</dbReference>
<dbReference type="SUPFAM" id="SSF81273">
    <property type="entry name" value="H-NS histone-like proteins"/>
    <property type="match status" value="1"/>
</dbReference>
<evidence type="ECO:0000256" key="6">
    <source>
        <dbReference type="SAM" id="MobiDB-lite"/>
    </source>
</evidence>
<name>A0A4V0Z4N4_9BURK</name>
<feature type="compositionally biased region" description="Basic and acidic residues" evidence="6">
    <location>
        <begin position="57"/>
        <end position="70"/>
    </location>
</feature>
<comment type="subcellular location">
    <subcellularLocation>
        <location evidence="1">Cytoplasm</location>
        <location evidence="1">Nucleoid</location>
    </subcellularLocation>
</comment>
<accession>A0A4V0Z4N4</accession>
<dbReference type="Pfam" id="PF22470">
    <property type="entry name" value="Histone_HNS_N"/>
    <property type="match status" value="1"/>
</dbReference>
<reference evidence="8 9" key="1">
    <citation type="submission" date="2019-02" db="EMBL/GenBank/DDBJ databases">
        <title>Draft Genome Sequences of Six Type Strains of the Genus Massilia.</title>
        <authorList>
            <person name="Miess H."/>
            <person name="Frediansyhah A."/>
            <person name="Gross H."/>
        </authorList>
    </citation>
    <scope>NUCLEOTIDE SEQUENCE [LARGE SCALE GENOMIC DNA]</scope>
    <source>
        <strain evidence="8 9">DSM 17473</strain>
    </source>
</reference>
<dbReference type="Gene3D" id="1.10.287.1050">
    <property type="entry name" value="H-NS histone-like proteins"/>
    <property type="match status" value="1"/>
</dbReference>
<proteinExistence type="inferred from homology"/>
<evidence type="ECO:0000313" key="8">
    <source>
        <dbReference type="EMBL" id="QBE67553.1"/>
    </source>
</evidence>